<proteinExistence type="predicted"/>
<evidence type="ECO:0000313" key="2">
    <source>
        <dbReference type="EMBL" id="KAK6499384.1"/>
    </source>
</evidence>
<organism evidence="2 3">
    <name type="scientific">Arthrobotrys conoides</name>
    <dbReference type="NCBI Taxonomy" id="74498"/>
    <lineage>
        <taxon>Eukaryota</taxon>
        <taxon>Fungi</taxon>
        <taxon>Dikarya</taxon>
        <taxon>Ascomycota</taxon>
        <taxon>Pezizomycotina</taxon>
        <taxon>Orbiliomycetes</taxon>
        <taxon>Orbiliales</taxon>
        <taxon>Orbiliaceae</taxon>
        <taxon>Arthrobotrys</taxon>
    </lineage>
</organism>
<accession>A0AAN8P4N0</accession>
<name>A0AAN8P4N0_9PEZI</name>
<protein>
    <submittedName>
        <fullName evidence="2">Uncharacterized protein</fullName>
    </submittedName>
</protein>
<dbReference type="Proteomes" id="UP001307849">
    <property type="component" value="Unassembled WGS sequence"/>
</dbReference>
<sequence length="258" mass="29257">MATEGMTVLVEMPNLSSAVRMFHKLDDVNSLLSLISDTCPFFEISRMTAFRNSKALERTDKLSFGEHLVVKYKYEDLERIDTKVELEKVFEKMKDIDVMLQLLSTQNEDLLLDKEQRNPNIKRLGLGSTVVTQYSFGQNFDKSGSVYATEGTLVPVIRVKLPGMDQSAIISPGPDQKSQDRFRRIFDANSQGLYFNEYKAGYKATALEFMTKEQFKEKMGILGNNQVEEPSCSEEEGSDESGTTESFIPDEEIPQLKI</sequence>
<dbReference type="EMBL" id="JAVHJM010000013">
    <property type="protein sequence ID" value="KAK6499384.1"/>
    <property type="molecule type" value="Genomic_DNA"/>
</dbReference>
<evidence type="ECO:0000256" key="1">
    <source>
        <dbReference type="SAM" id="MobiDB-lite"/>
    </source>
</evidence>
<evidence type="ECO:0000313" key="3">
    <source>
        <dbReference type="Proteomes" id="UP001307849"/>
    </source>
</evidence>
<dbReference type="AlphaFoldDB" id="A0AAN8P4N0"/>
<feature type="compositionally biased region" description="Acidic residues" evidence="1">
    <location>
        <begin position="248"/>
        <end position="258"/>
    </location>
</feature>
<feature type="region of interest" description="Disordered" evidence="1">
    <location>
        <begin position="221"/>
        <end position="258"/>
    </location>
</feature>
<reference evidence="2 3" key="1">
    <citation type="submission" date="2019-10" db="EMBL/GenBank/DDBJ databases">
        <authorList>
            <person name="Palmer J.M."/>
        </authorList>
    </citation>
    <scope>NUCLEOTIDE SEQUENCE [LARGE SCALE GENOMIC DNA]</scope>
    <source>
        <strain evidence="2 3">TWF506</strain>
    </source>
</reference>
<keyword evidence="3" id="KW-1185">Reference proteome</keyword>
<comment type="caution">
    <text evidence="2">The sequence shown here is derived from an EMBL/GenBank/DDBJ whole genome shotgun (WGS) entry which is preliminary data.</text>
</comment>
<gene>
    <name evidence="2" type="ORF">TWF506_004011</name>
</gene>